<organism evidence="1">
    <name type="scientific">uncultured Caudovirales phage</name>
    <dbReference type="NCBI Taxonomy" id="2100421"/>
    <lineage>
        <taxon>Viruses</taxon>
        <taxon>Duplodnaviria</taxon>
        <taxon>Heunggongvirae</taxon>
        <taxon>Uroviricota</taxon>
        <taxon>Caudoviricetes</taxon>
        <taxon>Peduoviridae</taxon>
        <taxon>Maltschvirus</taxon>
        <taxon>Maltschvirus maltsch</taxon>
    </lineage>
</organism>
<dbReference type="EMBL" id="LR796341">
    <property type="protein sequence ID" value="CAB4138080.1"/>
    <property type="molecule type" value="Genomic_DNA"/>
</dbReference>
<gene>
    <name evidence="1" type="ORF">UFOVP328_273</name>
</gene>
<accession>A0A6J5LZ85</accession>
<protein>
    <submittedName>
        <fullName evidence="1">Uncharacterized protein</fullName>
    </submittedName>
</protein>
<sequence>MYRLQSKILCDKSLSQWPGVLQKSLRDLYQEKQEGQAAHANMAVSGLQEKSHMRSMWL</sequence>
<reference evidence="1" key="1">
    <citation type="submission" date="2020-04" db="EMBL/GenBank/DDBJ databases">
        <authorList>
            <person name="Chiriac C."/>
            <person name="Salcher M."/>
            <person name="Ghai R."/>
            <person name="Kavagutti S V."/>
        </authorList>
    </citation>
    <scope>NUCLEOTIDE SEQUENCE</scope>
</reference>
<evidence type="ECO:0000313" key="1">
    <source>
        <dbReference type="EMBL" id="CAB4138080.1"/>
    </source>
</evidence>
<proteinExistence type="predicted"/>
<name>A0A6J5LZ85_9CAUD</name>